<dbReference type="PANTHER" id="PTHR35872:SF1">
    <property type="entry name" value="ALPHA-L-RHAMNOSIDASE C"/>
    <property type="match status" value="1"/>
</dbReference>
<proteinExistence type="predicted"/>
<evidence type="ECO:0000313" key="2">
    <source>
        <dbReference type="EMBL" id="RAL14293.1"/>
    </source>
</evidence>
<dbReference type="GeneID" id="37195891"/>
<sequence>TTEMASSKWTEKSQACLQWALTPLGFCIILYGLNIIAWGGMLFLLLCNAAPAMCHPSCDAPSSSRRIWIEIDSQILNALFCITGFGLAPWRIRDMYLWCLWRLRGRTGLTRLAKVHDGWFVLDAQYVALPVPSHFAVTEGQGPTPGLSTPLWKLDVVVWGNMLNSILQVCLAVCMWAWNRFDRPGWMTGLFVCLACLASGVAGVVIWLEKRRVGRLKGGSGDAAFDGVSGASDGRGKVG</sequence>
<evidence type="ECO:0000256" key="1">
    <source>
        <dbReference type="SAM" id="Phobius"/>
    </source>
</evidence>
<accession>A0A395I3W2</accession>
<dbReference type="OrthoDB" id="6407410at2759"/>
<keyword evidence="3" id="KW-1185">Reference proteome</keyword>
<dbReference type="PANTHER" id="PTHR35872">
    <property type="entry name" value="INTEGRAL MEMBRANE PROTEIN (AFU_ORTHOLOGUE AFUA_5G07110)"/>
    <property type="match status" value="1"/>
</dbReference>
<dbReference type="EMBL" id="KZ824275">
    <property type="protein sequence ID" value="RAL14293.1"/>
    <property type="molecule type" value="Genomic_DNA"/>
</dbReference>
<feature type="transmembrane region" description="Helical" evidence="1">
    <location>
        <begin position="156"/>
        <end position="178"/>
    </location>
</feature>
<protein>
    <submittedName>
        <fullName evidence="2">Uncharacterized protein</fullName>
    </submittedName>
</protein>
<evidence type="ECO:0000313" key="3">
    <source>
        <dbReference type="Proteomes" id="UP000248961"/>
    </source>
</evidence>
<dbReference type="RefSeq" id="XP_025553447.1">
    <property type="nucleotide sequence ID" value="XM_025691602.1"/>
</dbReference>
<dbReference type="VEuPathDB" id="FungiDB:BO97DRAFT_340564"/>
<dbReference type="Pfam" id="PF11204">
    <property type="entry name" value="DUF2985"/>
    <property type="match status" value="1"/>
</dbReference>
<keyword evidence="1" id="KW-1133">Transmembrane helix</keyword>
<organism evidence="2 3">
    <name type="scientific">Aspergillus homomorphus (strain CBS 101889)</name>
    <dbReference type="NCBI Taxonomy" id="1450537"/>
    <lineage>
        <taxon>Eukaryota</taxon>
        <taxon>Fungi</taxon>
        <taxon>Dikarya</taxon>
        <taxon>Ascomycota</taxon>
        <taxon>Pezizomycotina</taxon>
        <taxon>Eurotiomycetes</taxon>
        <taxon>Eurotiomycetidae</taxon>
        <taxon>Eurotiales</taxon>
        <taxon>Aspergillaceae</taxon>
        <taxon>Aspergillus</taxon>
        <taxon>Aspergillus subgen. Circumdati</taxon>
    </lineage>
</organism>
<feature type="transmembrane region" description="Helical" evidence="1">
    <location>
        <begin position="184"/>
        <end position="208"/>
    </location>
</feature>
<keyword evidence="1" id="KW-0472">Membrane</keyword>
<gene>
    <name evidence="2" type="ORF">BO97DRAFT_340564</name>
</gene>
<feature type="non-terminal residue" evidence="2">
    <location>
        <position position="1"/>
    </location>
</feature>
<dbReference type="Proteomes" id="UP000248961">
    <property type="component" value="Unassembled WGS sequence"/>
</dbReference>
<reference evidence="2 3" key="1">
    <citation type="submission" date="2018-02" db="EMBL/GenBank/DDBJ databases">
        <title>The genomes of Aspergillus section Nigri reveals drivers in fungal speciation.</title>
        <authorList>
            <consortium name="DOE Joint Genome Institute"/>
            <person name="Vesth T.C."/>
            <person name="Nybo J."/>
            <person name="Theobald S."/>
            <person name="Brandl J."/>
            <person name="Frisvad J.C."/>
            <person name="Nielsen K.F."/>
            <person name="Lyhne E.K."/>
            <person name="Kogle M.E."/>
            <person name="Kuo A."/>
            <person name="Riley R."/>
            <person name="Clum A."/>
            <person name="Nolan M."/>
            <person name="Lipzen A."/>
            <person name="Salamov A."/>
            <person name="Henrissat B."/>
            <person name="Wiebenga A."/>
            <person name="De vries R.P."/>
            <person name="Grigoriev I.V."/>
            <person name="Mortensen U.H."/>
            <person name="Andersen M.R."/>
            <person name="Baker S.E."/>
        </authorList>
    </citation>
    <scope>NUCLEOTIDE SEQUENCE [LARGE SCALE GENOMIC DNA]</scope>
    <source>
        <strain evidence="2 3">CBS 101889</strain>
    </source>
</reference>
<dbReference type="STRING" id="1450537.A0A395I3W2"/>
<name>A0A395I3W2_ASPHC</name>
<keyword evidence="1" id="KW-0812">Transmembrane</keyword>
<dbReference type="AlphaFoldDB" id="A0A395I3W2"/>
<feature type="transmembrane region" description="Helical" evidence="1">
    <location>
        <begin position="20"/>
        <end position="46"/>
    </location>
</feature>
<dbReference type="InterPro" id="IPR021369">
    <property type="entry name" value="DUF2985"/>
</dbReference>